<reference evidence="2" key="2">
    <citation type="submission" date="2018-02" db="EMBL/GenBank/DDBJ databases">
        <title>Genome analyses of the Tunisian isolate of Spodoptera littoralis#nucleopolyhedrovirus SpliNPV-Tun2 and biological activity identification.</title>
        <authorList>
            <person name="Ben Tiba S."/>
            <person name="Wennmann J.T."/>
            <person name="Laarif A."/>
            <person name="Larem A."/>
            <person name="Fattouch S."/>
            <person name="Jehle J.A."/>
        </authorList>
    </citation>
    <scope>NUCLEOTIDE SEQUENCE</scope>
    <source>
        <strain evidence="2">SpliNPV-Tun2</strain>
    </source>
</reference>
<organism evidence="1 3">
    <name type="scientific">Spodoptera littoralis nuclear polyhedrosis virus</name>
    <name type="common">SlNPV</name>
    <dbReference type="NCBI Taxonomy" id="10456"/>
    <lineage>
        <taxon>Viruses</taxon>
        <taxon>Viruses incertae sedis</taxon>
        <taxon>Naldaviricetes</taxon>
        <taxon>Lefavirales</taxon>
        <taxon>Baculoviridae</taxon>
        <taxon>Alphabaculovirus</taxon>
        <taxon>Alphabaculovirus splittoralis</taxon>
    </lineage>
</organism>
<gene>
    <name evidence="2" type="primary">ORF5</name>
    <name evidence="1" type="ORF">SlsnVgp005</name>
</gene>
<keyword evidence="3" id="KW-1185">Reference proteome</keyword>
<name>M1JT99_NPVSL</name>
<evidence type="ECO:0000313" key="1">
    <source>
        <dbReference type="EMBL" id="AGE89860.1"/>
    </source>
</evidence>
<reference evidence="1 3" key="1">
    <citation type="journal article" date="2013" name="Virus Res.">
        <title>Determination and analysis of the genome sequence of Spodoptera littoralis multiple nucleopolyhedrovirus.</title>
        <authorList>
            <person name="Breitenbach J.E."/>
            <person name="El-Sheikh el.-S.A."/>
            <person name="Harrison R.L."/>
            <person name="Rowley D.L."/>
            <person name="Sparks M.E."/>
            <person name="Gundersen-Rindal D.E."/>
            <person name="Popham H.J."/>
        </authorList>
    </citation>
    <scope>NUCLEOTIDE SEQUENCE [LARGE SCALE GENOMIC DNA]</scope>
    <source>
        <strain evidence="1">AN1956</strain>
    </source>
</reference>
<proteinExistence type="predicted"/>
<sequence>MIKHTVIQITTKFSLALVSQTELVRQSSRPKALCARSRTSSAFYIGRDGSCVCMCYRRARTRAR</sequence>
<protein>
    <submittedName>
        <fullName evidence="1">Uncharacterized protein</fullName>
    </submittedName>
</protein>
<dbReference type="Proteomes" id="UP000232896">
    <property type="component" value="Segment"/>
</dbReference>
<organismHost>
    <name type="scientific">Lepidoptera</name>
    <name type="common">moths &amp; butterflies</name>
    <dbReference type="NCBI Taxonomy" id="7088"/>
</organismHost>
<dbReference type="EMBL" id="JX454574">
    <property type="protein sequence ID" value="AGE89860.1"/>
    <property type="molecule type" value="Genomic_DNA"/>
</dbReference>
<dbReference type="EMBL" id="MG958660">
    <property type="protein sequence ID" value="AYU75198.1"/>
    <property type="molecule type" value="Genomic_DNA"/>
</dbReference>
<evidence type="ECO:0000313" key="2">
    <source>
        <dbReference type="EMBL" id="AYU75198.1"/>
    </source>
</evidence>
<evidence type="ECO:0000313" key="3">
    <source>
        <dbReference type="Proteomes" id="UP000232896"/>
    </source>
</evidence>
<accession>M1JT99</accession>